<dbReference type="GO" id="GO:0006283">
    <property type="term" value="P:transcription-coupled nucleotide-excision repair"/>
    <property type="evidence" value="ECO:0007669"/>
    <property type="project" value="TreeGrafter"/>
</dbReference>
<evidence type="ECO:0000256" key="1">
    <source>
        <dbReference type="ARBA" id="ARBA00022741"/>
    </source>
</evidence>
<keyword evidence="2" id="KW-0378">Hydrolase</keyword>
<dbReference type="SMART" id="SM00490">
    <property type="entry name" value="HELICc"/>
    <property type="match status" value="1"/>
</dbReference>
<feature type="domain" description="Helicase ATP-binding" evidence="5">
    <location>
        <begin position="403"/>
        <end position="690"/>
    </location>
</feature>
<feature type="compositionally biased region" description="Low complexity" evidence="4">
    <location>
        <begin position="1148"/>
        <end position="1159"/>
    </location>
</feature>
<reference evidence="7" key="1">
    <citation type="submission" date="2022-07" db="EMBL/GenBank/DDBJ databases">
        <title>Phylogenomic reconstructions and comparative analyses of Kickxellomycotina fungi.</title>
        <authorList>
            <person name="Reynolds N.K."/>
            <person name="Stajich J.E."/>
            <person name="Barry K."/>
            <person name="Grigoriev I.V."/>
            <person name="Crous P."/>
            <person name="Smith M.E."/>
        </authorList>
    </citation>
    <scope>NUCLEOTIDE SEQUENCE</scope>
    <source>
        <strain evidence="7">IMI 214461</strain>
    </source>
</reference>
<feature type="compositionally biased region" description="Low complexity" evidence="4">
    <location>
        <begin position="1328"/>
        <end position="1354"/>
    </location>
</feature>
<evidence type="ECO:0000256" key="2">
    <source>
        <dbReference type="ARBA" id="ARBA00022801"/>
    </source>
</evidence>
<dbReference type="InterPro" id="IPR001650">
    <property type="entry name" value="Helicase_C-like"/>
</dbReference>
<feature type="compositionally biased region" description="Basic residues" evidence="4">
    <location>
        <begin position="225"/>
        <end position="237"/>
    </location>
</feature>
<feature type="compositionally biased region" description="Polar residues" evidence="4">
    <location>
        <begin position="1272"/>
        <end position="1286"/>
    </location>
</feature>
<accession>A0A9W8BNG0</accession>
<dbReference type="PROSITE" id="PS51192">
    <property type="entry name" value="HELICASE_ATP_BIND_1"/>
    <property type="match status" value="1"/>
</dbReference>
<dbReference type="PANTHER" id="PTHR45629">
    <property type="entry name" value="SNF2/RAD54 FAMILY MEMBER"/>
    <property type="match status" value="1"/>
</dbReference>
<evidence type="ECO:0000259" key="6">
    <source>
        <dbReference type="PROSITE" id="PS51194"/>
    </source>
</evidence>
<feature type="region of interest" description="Disordered" evidence="4">
    <location>
        <begin position="1241"/>
        <end position="1286"/>
    </location>
</feature>
<dbReference type="Proteomes" id="UP001150907">
    <property type="component" value="Unassembled WGS sequence"/>
</dbReference>
<evidence type="ECO:0000256" key="4">
    <source>
        <dbReference type="SAM" id="MobiDB-lite"/>
    </source>
</evidence>
<dbReference type="InterPro" id="IPR049730">
    <property type="entry name" value="SNF2/RAD54-like_C"/>
</dbReference>
<dbReference type="SMART" id="SM00487">
    <property type="entry name" value="DEXDc"/>
    <property type="match status" value="1"/>
</dbReference>
<dbReference type="GO" id="GO:0016787">
    <property type="term" value="F:hydrolase activity"/>
    <property type="evidence" value="ECO:0007669"/>
    <property type="project" value="UniProtKB-KW"/>
</dbReference>
<keyword evidence="8" id="KW-1185">Reference proteome</keyword>
<name>A0A9W8BNG0_9FUNG</name>
<evidence type="ECO:0000259" key="5">
    <source>
        <dbReference type="PROSITE" id="PS51192"/>
    </source>
</evidence>
<feature type="region of interest" description="Disordered" evidence="4">
    <location>
        <begin position="1417"/>
        <end position="1482"/>
    </location>
</feature>
<evidence type="ECO:0000256" key="3">
    <source>
        <dbReference type="ARBA" id="ARBA00022840"/>
    </source>
</evidence>
<dbReference type="InterPro" id="IPR038718">
    <property type="entry name" value="SNF2-like_sf"/>
</dbReference>
<feature type="compositionally biased region" description="Polar residues" evidence="4">
    <location>
        <begin position="137"/>
        <end position="161"/>
    </location>
</feature>
<feature type="region of interest" description="Disordered" evidence="4">
    <location>
        <begin position="117"/>
        <end position="266"/>
    </location>
</feature>
<dbReference type="InterPro" id="IPR014001">
    <property type="entry name" value="Helicase_ATP-bd"/>
</dbReference>
<feature type="region of interest" description="Disordered" evidence="4">
    <location>
        <begin position="1067"/>
        <end position="1093"/>
    </location>
</feature>
<dbReference type="GO" id="GO:0005524">
    <property type="term" value="F:ATP binding"/>
    <property type="evidence" value="ECO:0007669"/>
    <property type="project" value="InterPro"/>
</dbReference>
<dbReference type="PANTHER" id="PTHR45629:SF7">
    <property type="entry name" value="DNA EXCISION REPAIR PROTEIN ERCC-6-RELATED"/>
    <property type="match status" value="1"/>
</dbReference>
<comment type="caution">
    <text evidence="7">The sequence shown here is derived from an EMBL/GenBank/DDBJ whole genome shotgun (WGS) entry which is preliminary data.</text>
</comment>
<feature type="region of interest" description="Disordered" evidence="4">
    <location>
        <begin position="1140"/>
        <end position="1171"/>
    </location>
</feature>
<feature type="compositionally biased region" description="Low complexity" evidence="4">
    <location>
        <begin position="1460"/>
        <end position="1473"/>
    </location>
</feature>
<sequence length="1602" mass="174474">MSANQGDSTSNELRSLSELGVQVVEQRLLEQSVRAQATRDLNERERETEHKRLVRVEIALDKRREQRRLAHESAAKAATSSERHRKAMAKAERLEAEIGQLESDRADIKRRIRDIEVRGSQEHEESAVCAKQEHSDTTSIESTVQQQQQPLARAGTTSNKLLSMLVPRRQAAVAAEKRRHGLELTDEMAGSATDESELNSTGAAPADPGSDSDTYKPSRSVGTRNRVRQQRNTKRKIVSSADTSDASYNDDESSGVPAAAGAESVSDDVALSDVVATEDDSDNLDAQIGAGARARQPSTYDDGNELAYQERLYAWCAARWQARLAAGDARPASSDAGNRAAGIEVGEHLVPKSQLANEPFLADPGALDYTITAHERSAPSLFVPRQIWDRLLEYQKASLRWMYTLHQQNAGGILGDEMGLGKTVQVAAFLASMYHSQLLSQPSIIVCPATLMRQWVREFHAWWPALRVVILHNTGHGLKHGLGEDDGRDTARDLRYNLMDSQSAHQAASVRAASTSAAAVHGFKTASGSPSRVDYTSMPAAAALDGFSGCNSSDEYEYDAYGSRVRRKRRPKGYVDWSKKKLKQKKKPRAVTRASRESLRRAELLVEHAQRHGHIVIATYSGLQVYRDVLLRRKWGYAVLDEGHMIRNPDAEATLACKGLDTRHRILVSGTPIQNNLTELWSLFDFIFPGRLGTLPVFNNQFVVPITVGGYASANTLQVRAGYRCACVLRDLIDPYLLRRLKADVAQDLPQKTEHVLFCRLTPMQRTAYIGFLRSNDMDRILSGKLQMLFGVDVARKICDHPDLLLLSTLPSAAVTHREASGKGRRHASSAHADRERDHGALEDDRASEHDLAREVAPGDHLPAGYGDWHRSGKLTIMRALLEMWKPHGHRVLVFSQTRQMLDIIERMVSAMPQMIYRRMDGSTPVQNRSAMVDEYNASPDIFVFLLTTKVGGVGINLTGADRVILYSPDWNPSSDMQARERAWRLGQTRDVAIYRLMTAGTIEEKIYNRQIYKQLLSNKILADPNQKQFFHSQSLRDLFSLSGFDPNESITGRRSNAGVEVGAGRSFAQAPGSNRLEPAADAGGESDSERTTETGRMFANARLYPRASTAPQAVGEGDMGVDAGNGVESIGGVVRLEPYWPPEKESSSGSGQTNGSSSEAAAGRMQGAEGEDRVLQSLFKMSGVHSALKHDAIVNGKDDEPHVVEQEAERIASEARRALRDSQRARREVDVYVPTWTGMSGHAGMPLARSQRGSGRPGVPAVAPPPRALMSSEQRLPSAEVGSSSAQYEIGRSNCASAAKPSSASIDSAIYNPTQLSRWSAADRRPPSSSVVPSLSLASQSRPAQVQAQTQGTAAGKFGDHAVSGVYNTGGSVGGLSSASLLAGLKARSADIRPPAATTSAAGPRRSADFCGTKSQIIPASSRGSSRAPSDAVARSVGLQPRQRQRDQIQRLPGFASQSRGASMAGSPAGAATSWPHGAGADLRQSAGQRVGVDQPRAAGHAAPEAMAAPTERQQIRAEDRAVVSEIRAILLESGGELSNGALVERLRSRLLLPELPRLKDLALMVADLEQQQPMANASRIGMGRIVQRVWKLRRSNAEGR</sequence>
<gene>
    <name evidence="7" type="primary">rhp26</name>
    <name evidence="7" type="ORF">H4R26_000527</name>
</gene>
<evidence type="ECO:0000313" key="8">
    <source>
        <dbReference type="Proteomes" id="UP001150907"/>
    </source>
</evidence>
<feature type="region of interest" description="Disordered" evidence="4">
    <location>
        <begin position="817"/>
        <end position="859"/>
    </location>
</feature>
<dbReference type="InterPro" id="IPR027417">
    <property type="entry name" value="P-loop_NTPase"/>
</dbReference>
<dbReference type="GO" id="GO:0008094">
    <property type="term" value="F:ATP-dependent activity, acting on DNA"/>
    <property type="evidence" value="ECO:0007669"/>
    <property type="project" value="TreeGrafter"/>
</dbReference>
<organism evidence="7 8">
    <name type="scientific">Coemansia thaxteri</name>
    <dbReference type="NCBI Taxonomy" id="2663907"/>
    <lineage>
        <taxon>Eukaryota</taxon>
        <taxon>Fungi</taxon>
        <taxon>Fungi incertae sedis</taxon>
        <taxon>Zoopagomycota</taxon>
        <taxon>Kickxellomycotina</taxon>
        <taxon>Kickxellomycetes</taxon>
        <taxon>Kickxellales</taxon>
        <taxon>Kickxellaceae</taxon>
        <taxon>Coemansia</taxon>
    </lineage>
</organism>
<protein>
    <submittedName>
        <fullName evidence="7">DNA repair protein rhp26</fullName>
    </submittedName>
</protein>
<feature type="region of interest" description="Disordered" evidence="4">
    <location>
        <begin position="1319"/>
        <end position="1354"/>
    </location>
</feature>
<dbReference type="Pfam" id="PF00176">
    <property type="entry name" value="SNF2-rel_dom"/>
    <property type="match status" value="1"/>
</dbReference>
<dbReference type="EMBL" id="JANBQF010000016">
    <property type="protein sequence ID" value="KAJ2007859.1"/>
    <property type="molecule type" value="Genomic_DNA"/>
</dbReference>
<dbReference type="Gene3D" id="3.40.50.10810">
    <property type="entry name" value="Tandem AAA-ATPase domain"/>
    <property type="match status" value="2"/>
</dbReference>
<dbReference type="PROSITE" id="PS51194">
    <property type="entry name" value="HELICASE_CTER"/>
    <property type="match status" value="1"/>
</dbReference>
<dbReference type="Gene3D" id="3.40.50.300">
    <property type="entry name" value="P-loop containing nucleotide triphosphate hydrolases"/>
    <property type="match status" value="1"/>
</dbReference>
<dbReference type="SUPFAM" id="SSF52540">
    <property type="entry name" value="P-loop containing nucleoside triphosphate hydrolases"/>
    <property type="match status" value="2"/>
</dbReference>
<dbReference type="FunFam" id="3.40.50.10810:FF:000094">
    <property type="entry name" value="DNA excision repair protein ERCC-6"/>
    <property type="match status" value="1"/>
</dbReference>
<dbReference type="Pfam" id="PF00271">
    <property type="entry name" value="Helicase_C"/>
    <property type="match status" value="1"/>
</dbReference>
<dbReference type="CDD" id="cd18793">
    <property type="entry name" value="SF2_C_SNF"/>
    <property type="match status" value="1"/>
</dbReference>
<feature type="compositionally biased region" description="Polar residues" evidence="4">
    <location>
        <begin position="211"/>
        <end position="223"/>
    </location>
</feature>
<feature type="compositionally biased region" description="Basic and acidic residues" evidence="4">
    <location>
        <begin position="117"/>
        <end position="136"/>
    </location>
</feature>
<proteinExistence type="predicted"/>
<feature type="compositionally biased region" description="Low complexity" evidence="4">
    <location>
        <begin position="1418"/>
        <end position="1431"/>
    </location>
</feature>
<keyword evidence="3" id="KW-0067">ATP-binding</keyword>
<dbReference type="OrthoDB" id="413460at2759"/>
<dbReference type="GO" id="GO:0005634">
    <property type="term" value="C:nucleus"/>
    <property type="evidence" value="ECO:0007669"/>
    <property type="project" value="TreeGrafter"/>
</dbReference>
<feature type="domain" description="Helicase C-terminal" evidence="6">
    <location>
        <begin position="876"/>
        <end position="1037"/>
    </location>
</feature>
<dbReference type="InterPro" id="IPR050496">
    <property type="entry name" value="SNF2_RAD54_helicase_repair"/>
</dbReference>
<feature type="compositionally biased region" description="Basic and acidic residues" evidence="4">
    <location>
        <begin position="832"/>
        <end position="858"/>
    </location>
</feature>
<dbReference type="InterPro" id="IPR000330">
    <property type="entry name" value="SNF2_N"/>
</dbReference>
<keyword evidence="1" id="KW-0547">Nucleotide-binding</keyword>
<evidence type="ECO:0000313" key="7">
    <source>
        <dbReference type="EMBL" id="KAJ2007859.1"/>
    </source>
</evidence>